<dbReference type="Pfam" id="PF12689">
    <property type="entry name" value="Acid_PPase"/>
    <property type="match status" value="1"/>
</dbReference>
<dbReference type="Proteomes" id="UP000714275">
    <property type="component" value="Unassembled WGS sequence"/>
</dbReference>
<dbReference type="OrthoDB" id="10252235at2759"/>
<protein>
    <submittedName>
        <fullName evidence="1">Uncharacterized protein</fullName>
    </submittedName>
</protein>
<dbReference type="EMBL" id="JABBWD010000051">
    <property type="protein sequence ID" value="KAG1772887.1"/>
    <property type="molecule type" value="Genomic_DNA"/>
</dbReference>
<organism evidence="1 2">
    <name type="scientific">Suillus placidus</name>
    <dbReference type="NCBI Taxonomy" id="48579"/>
    <lineage>
        <taxon>Eukaryota</taxon>
        <taxon>Fungi</taxon>
        <taxon>Dikarya</taxon>
        <taxon>Basidiomycota</taxon>
        <taxon>Agaricomycotina</taxon>
        <taxon>Agaricomycetes</taxon>
        <taxon>Agaricomycetidae</taxon>
        <taxon>Boletales</taxon>
        <taxon>Suillineae</taxon>
        <taxon>Suillaceae</taxon>
        <taxon>Suillus</taxon>
    </lineage>
</organism>
<comment type="caution">
    <text evidence="1">The sequence shown here is derived from an EMBL/GenBank/DDBJ whole genome shotgun (WGS) entry which is preliminary data.</text>
</comment>
<name>A0A9P6ZNU1_9AGAM</name>
<evidence type="ECO:0000313" key="1">
    <source>
        <dbReference type="EMBL" id="KAG1772887.1"/>
    </source>
</evidence>
<proteinExistence type="predicted"/>
<dbReference type="GO" id="GO:0016791">
    <property type="term" value="F:phosphatase activity"/>
    <property type="evidence" value="ECO:0007669"/>
    <property type="project" value="InterPro"/>
</dbReference>
<dbReference type="InterPro" id="IPR010036">
    <property type="entry name" value="MDP_1_eu_arc"/>
</dbReference>
<evidence type="ECO:0000313" key="2">
    <source>
        <dbReference type="Proteomes" id="UP000714275"/>
    </source>
</evidence>
<dbReference type="AlphaFoldDB" id="A0A9P6ZNU1"/>
<keyword evidence="2" id="KW-1185">Reference proteome</keyword>
<gene>
    <name evidence="1" type="ORF">EV702DRAFT_1181232</name>
</gene>
<sequence length="149" mass="17177">MFPKLIAFETRQYPKLWSSGVLFLGSLREELWGKGSGASSKLADNVKKVDTWLSKDKSNHQNTVTLCPDIPRIIENALKNGASIALVSRHDSKLLVDRVLYYFHATDPRDNQQKSIIKMVRYNEIVNESKTKHFERIQGWSKYAYDDMV</sequence>
<accession>A0A9P6ZNU1</accession>
<dbReference type="InterPro" id="IPR023214">
    <property type="entry name" value="HAD_sf"/>
</dbReference>
<dbReference type="Gene3D" id="3.40.50.1000">
    <property type="entry name" value="HAD superfamily/HAD-like"/>
    <property type="match status" value="1"/>
</dbReference>
<reference evidence="1" key="1">
    <citation type="journal article" date="2020" name="New Phytol.">
        <title>Comparative genomics reveals dynamic genome evolution in host specialist ectomycorrhizal fungi.</title>
        <authorList>
            <person name="Lofgren L.A."/>
            <person name="Nguyen N.H."/>
            <person name="Vilgalys R."/>
            <person name="Ruytinx J."/>
            <person name="Liao H.L."/>
            <person name="Branco S."/>
            <person name="Kuo A."/>
            <person name="LaButti K."/>
            <person name="Lipzen A."/>
            <person name="Andreopoulos W."/>
            <person name="Pangilinan J."/>
            <person name="Riley R."/>
            <person name="Hundley H."/>
            <person name="Na H."/>
            <person name="Barry K."/>
            <person name="Grigoriev I.V."/>
            <person name="Stajich J.E."/>
            <person name="Kennedy P.G."/>
        </authorList>
    </citation>
    <scope>NUCLEOTIDE SEQUENCE</scope>
    <source>
        <strain evidence="1">DOB743</strain>
    </source>
</reference>